<dbReference type="PANTHER" id="PTHR10721">
    <property type="entry name" value="MITOCHONDRIAL IMPORT INNER MEMBRANE TRANSLOCASE SUBUNIT TIM44"/>
    <property type="match status" value="1"/>
</dbReference>
<dbReference type="Gene3D" id="3.10.450.240">
    <property type="match status" value="1"/>
</dbReference>
<evidence type="ECO:0000256" key="2">
    <source>
        <dbReference type="ARBA" id="ARBA00009597"/>
    </source>
</evidence>
<evidence type="ECO:0000256" key="3">
    <source>
        <dbReference type="ARBA" id="ARBA00022946"/>
    </source>
</evidence>
<dbReference type="NCBIfam" id="NF033779">
    <property type="entry name" value="Tim44_TimA_adap"/>
    <property type="match status" value="1"/>
</dbReference>
<dbReference type="SUPFAM" id="SSF54427">
    <property type="entry name" value="NTF2-like"/>
    <property type="match status" value="1"/>
</dbReference>
<gene>
    <name evidence="8" type="ORF">D5400_02575</name>
</gene>
<dbReference type="InterPro" id="IPR016985">
    <property type="entry name" value="UCP031890_Tim44-rel"/>
</dbReference>
<accession>A0A3Q8XNG3</accession>
<dbReference type="InterPro" id="IPR007379">
    <property type="entry name" value="Tim44-like_dom"/>
</dbReference>
<evidence type="ECO:0000256" key="1">
    <source>
        <dbReference type="ARBA" id="ARBA00004370"/>
    </source>
</evidence>
<dbReference type="GO" id="GO:0016020">
    <property type="term" value="C:membrane"/>
    <property type="evidence" value="ECO:0007669"/>
    <property type="project" value="UniProtKB-SubCell"/>
</dbReference>
<dbReference type="RefSeq" id="WP_126007368.1">
    <property type="nucleotide sequence ID" value="NZ_CP032509.1"/>
</dbReference>
<dbReference type="GO" id="GO:0030150">
    <property type="term" value="P:protein import into mitochondrial matrix"/>
    <property type="evidence" value="ECO:0007669"/>
    <property type="project" value="TreeGrafter"/>
</dbReference>
<evidence type="ECO:0000313" key="8">
    <source>
        <dbReference type="EMBL" id="AZN70312.1"/>
    </source>
</evidence>
<reference evidence="8 9" key="1">
    <citation type="submission" date="2018-09" db="EMBL/GenBank/DDBJ databases">
        <title>Marinorhizobium profundi gen. nov., sp. nov., isolated from a deep-sea sediment sample from the New Britain Trench and proposal of Marinorhizobiaceae fam. nov. in the order Rhizobiales of the class Alphaproteobacteria.</title>
        <authorList>
            <person name="Cao J."/>
        </authorList>
    </citation>
    <scope>NUCLEOTIDE SEQUENCE [LARGE SCALE GENOMIC DNA]</scope>
    <source>
        <strain evidence="8 9">WS11</strain>
    </source>
</reference>
<keyword evidence="6" id="KW-1133">Transmembrane helix</keyword>
<dbReference type="KEGG" id="abaw:D5400_02575"/>
<dbReference type="Pfam" id="PF04280">
    <property type="entry name" value="Tim44"/>
    <property type="match status" value="1"/>
</dbReference>
<dbReference type="Proteomes" id="UP000268192">
    <property type="component" value="Chromosome"/>
</dbReference>
<evidence type="ECO:0000256" key="4">
    <source>
        <dbReference type="ARBA" id="ARBA00023136"/>
    </source>
</evidence>
<feature type="domain" description="Tim44-like" evidence="7">
    <location>
        <begin position="88"/>
        <end position="234"/>
    </location>
</feature>
<keyword evidence="3" id="KW-0809">Transit peptide</keyword>
<name>A0A3Q8XNG3_9HYPH</name>
<dbReference type="InterPro" id="IPR039544">
    <property type="entry name" value="Tim44-like"/>
</dbReference>
<keyword evidence="9" id="KW-1185">Reference proteome</keyword>
<feature type="transmembrane region" description="Helical" evidence="6">
    <location>
        <begin position="6"/>
        <end position="26"/>
    </location>
</feature>
<protein>
    <submittedName>
        <fullName evidence="8">Calcium-binding protein</fullName>
    </submittedName>
</protein>
<evidence type="ECO:0000256" key="5">
    <source>
        <dbReference type="SAM" id="MobiDB-lite"/>
    </source>
</evidence>
<evidence type="ECO:0000259" key="7">
    <source>
        <dbReference type="SMART" id="SM00978"/>
    </source>
</evidence>
<proteinExistence type="inferred from homology"/>
<comment type="subcellular location">
    <subcellularLocation>
        <location evidence="1">Membrane</location>
    </subcellularLocation>
</comment>
<keyword evidence="6" id="KW-0812">Transmembrane</keyword>
<dbReference type="PANTHER" id="PTHR10721:SF1">
    <property type="entry name" value="MITOCHONDRIAL IMPORT INNER MEMBRANE TRANSLOCASE SUBUNIT TIM44"/>
    <property type="match status" value="1"/>
</dbReference>
<evidence type="ECO:0000256" key="6">
    <source>
        <dbReference type="SAM" id="Phobius"/>
    </source>
</evidence>
<dbReference type="GO" id="GO:0051087">
    <property type="term" value="F:protein-folding chaperone binding"/>
    <property type="evidence" value="ECO:0007669"/>
    <property type="project" value="TreeGrafter"/>
</dbReference>
<dbReference type="OrthoDB" id="9798618at2"/>
<evidence type="ECO:0000313" key="9">
    <source>
        <dbReference type="Proteomes" id="UP000268192"/>
    </source>
</evidence>
<sequence>MGSFDFVTFFFFVAAVIIFLQLRSVLGRRTGNERQPFDPYTKREGAKAPAGTDIADDGKVVSLPRRDTPRAEGGFEAVDAYAKPGTDLNAGLREIAAADPAFNPKQFVEGAKIAYEMIVTAFADGDRKTLKNLLSREVYEGFVAAINERESRGETVKSSFVGVEKAEIVQAELKGSESAVTLRLVSQLISVTHDKDGKVVDGDAESVGEVNDVWTFARDTRSRDPNWKLIATEADA</sequence>
<organism evidence="8 9">
    <name type="scientific">Georhizobium profundi</name>
    <dbReference type="NCBI Taxonomy" id="2341112"/>
    <lineage>
        <taxon>Bacteria</taxon>
        <taxon>Pseudomonadati</taxon>
        <taxon>Pseudomonadota</taxon>
        <taxon>Alphaproteobacteria</taxon>
        <taxon>Hyphomicrobiales</taxon>
        <taxon>Rhizobiaceae</taxon>
        <taxon>Georhizobium</taxon>
    </lineage>
</organism>
<feature type="region of interest" description="Disordered" evidence="5">
    <location>
        <begin position="33"/>
        <end position="52"/>
    </location>
</feature>
<dbReference type="SMART" id="SM00978">
    <property type="entry name" value="Tim44"/>
    <property type="match status" value="1"/>
</dbReference>
<dbReference type="EMBL" id="CP032509">
    <property type="protein sequence ID" value="AZN70312.1"/>
    <property type="molecule type" value="Genomic_DNA"/>
</dbReference>
<keyword evidence="4 6" id="KW-0472">Membrane</keyword>
<comment type="similarity">
    <text evidence="2">Belongs to the Tim44 family.</text>
</comment>
<dbReference type="AlphaFoldDB" id="A0A3Q8XNG3"/>
<dbReference type="PIRSF" id="PIRSF031890">
    <property type="entry name" value="UCP031890_transporter_Tim44"/>
    <property type="match status" value="1"/>
</dbReference>
<feature type="compositionally biased region" description="Basic and acidic residues" evidence="5">
    <location>
        <begin position="33"/>
        <end position="46"/>
    </location>
</feature>
<dbReference type="InterPro" id="IPR032710">
    <property type="entry name" value="NTF2-like_dom_sf"/>
</dbReference>